<organism evidence="1 2">
    <name type="scientific">Gemmatimonas groenlandica</name>
    <dbReference type="NCBI Taxonomy" id="2732249"/>
    <lineage>
        <taxon>Bacteria</taxon>
        <taxon>Pseudomonadati</taxon>
        <taxon>Gemmatimonadota</taxon>
        <taxon>Gemmatimonadia</taxon>
        <taxon>Gemmatimonadales</taxon>
        <taxon>Gemmatimonadaceae</taxon>
        <taxon>Gemmatimonas</taxon>
    </lineage>
</organism>
<proteinExistence type="predicted"/>
<keyword evidence="2" id="KW-1185">Reference proteome</keyword>
<dbReference type="KEGG" id="ggr:HKW67_15900"/>
<accession>A0A6M4IT52</accession>
<evidence type="ECO:0000313" key="2">
    <source>
        <dbReference type="Proteomes" id="UP000500938"/>
    </source>
</evidence>
<dbReference type="AlphaFoldDB" id="A0A6M4IT52"/>
<sequence length="106" mass="11810">MINVLDRFTDALGAPLRDFSRGRLAALFADPRPSTWEDAHGVVINKQGLTLWQAWIAVDVMAPQSGRHVTLDPFDHVIVLQEWARIPDEATLSRAIEFALSTDDAD</sequence>
<name>A0A6M4IT52_9BACT</name>
<dbReference type="EMBL" id="CP053085">
    <property type="protein sequence ID" value="QJR36889.1"/>
    <property type="molecule type" value="Genomic_DNA"/>
</dbReference>
<dbReference type="Proteomes" id="UP000500938">
    <property type="component" value="Chromosome"/>
</dbReference>
<evidence type="ECO:0000313" key="1">
    <source>
        <dbReference type="EMBL" id="QJR36889.1"/>
    </source>
</evidence>
<reference evidence="1 2" key="1">
    <citation type="submission" date="2020-05" db="EMBL/GenBank/DDBJ databases">
        <title>Complete genome sequence of Gemmatimonas greenlandica TET16.</title>
        <authorList>
            <person name="Zeng Y."/>
        </authorList>
    </citation>
    <scope>NUCLEOTIDE SEQUENCE [LARGE SCALE GENOMIC DNA]</scope>
    <source>
        <strain evidence="1 2">TET16</strain>
    </source>
</reference>
<dbReference type="RefSeq" id="WP_171226322.1">
    <property type="nucleotide sequence ID" value="NZ_CP053085.1"/>
</dbReference>
<gene>
    <name evidence="1" type="ORF">HKW67_15900</name>
</gene>
<protein>
    <submittedName>
        <fullName evidence="1">Uncharacterized protein</fullName>
    </submittedName>
</protein>